<reference evidence="1 2" key="2">
    <citation type="journal article" date="2014" name="BMC Genomics">
        <title>Whole genome sequence comparison of vtx2-converting phages from Enteroaggregative Haemorrhagic Escherichia coli strains.</title>
        <authorList>
            <person name="Grande L."/>
            <person name="Michelacci V."/>
            <person name="Tozzoli R."/>
            <person name="Ranieri P."/>
            <person name="Maugliani A."/>
            <person name="Caprioli A."/>
            <person name="Morabito S."/>
        </authorList>
    </citation>
    <scope>NUCLEOTIDE SEQUENCE [LARGE SCALE GENOMIC DNA]</scope>
</reference>
<dbReference type="RefSeq" id="YP_009187896.1">
    <property type="nucleotide sequence ID" value="NC_028660.1"/>
</dbReference>
<dbReference type="Proteomes" id="UP000029939">
    <property type="component" value="Segment"/>
</dbReference>
<dbReference type="Pfam" id="PF10065">
    <property type="entry name" value="DUF2303"/>
    <property type="match status" value="1"/>
</dbReference>
<dbReference type="OrthoDB" id="5557at10239"/>
<name>A0A096XEQ8_9CAUD</name>
<proteinExistence type="predicted"/>
<dbReference type="GeneID" id="26516310"/>
<evidence type="ECO:0008006" key="3">
    <source>
        <dbReference type="Google" id="ProtNLM"/>
    </source>
</evidence>
<gene>
    <name evidence="1" type="ORF">phi191_00038</name>
</gene>
<protein>
    <recommendedName>
        <fullName evidence="3">DUF2303 family protein</fullName>
    </recommendedName>
</protein>
<keyword evidence="2" id="KW-1185">Reference proteome</keyword>
<dbReference type="EMBL" id="KF971864">
    <property type="protein sequence ID" value="AHJ10634.1"/>
    <property type="molecule type" value="Genomic_DNA"/>
</dbReference>
<reference evidence="1 2" key="1">
    <citation type="journal article" date="1998" name="J. Clin. Microbiol.">
        <title>Enteroaggregative, Shiga toxin-producing Escherichia coli O111:H2 associated with an outbreak of hemolytic-uremic syndrome.</title>
        <authorList>
            <person name="Morabito S."/>
            <person name="Karch H."/>
            <person name="Mariani-Kurkdjian P."/>
            <person name="Schmidt H."/>
            <person name="Minelli F."/>
            <person name="Bingen E."/>
            <person name="Caprioli A."/>
        </authorList>
    </citation>
    <scope>NUCLEOTIDE SEQUENCE [LARGE SCALE GENOMIC DNA]</scope>
</reference>
<sequence length="85" mass="9885">MESVEAKSKEIMPATFRFECIPYEGLGNREFTLRLSILTSEQPVLVLRIVRVEAAEEEIAKEFRDLLKERFEEEDILTFIGTFSV</sequence>
<dbReference type="InterPro" id="IPR019276">
    <property type="entry name" value="DUF2303"/>
</dbReference>
<evidence type="ECO:0000313" key="1">
    <source>
        <dbReference type="EMBL" id="AHJ10634.1"/>
    </source>
</evidence>
<dbReference type="KEGG" id="vg:26516310"/>
<accession>A0A096XEQ8</accession>
<organism evidence="1 2">
    <name type="scientific">Escherichia phage phi191</name>
    <dbReference type="NCBI Taxonomy" id="1458706"/>
    <lineage>
        <taxon>Viruses</taxon>
        <taxon>Duplodnaviria</taxon>
        <taxon>Heunggongvirae</taxon>
        <taxon>Uroviricota</taxon>
        <taxon>Caudoviricetes</taxon>
        <taxon>Sepvirinae</taxon>
        <taxon>Oslovirus</taxon>
        <taxon>Oslovirus ov191</taxon>
    </lineage>
</organism>
<evidence type="ECO:0000313" key="2">
    <source>
        <dbReference type="Proteomes" id="UP000029939"/>
    </source>
</evidence>